<evidence type="ECO:0000259" key="9">
    <source>
        <dbReference type="Pfam" id="PF23559"/>
    </source>
</evidence>
<evidence type="ECO:0000256" key="4">
    <source>
        <dbReference type="ARBA" id="ARBA00022821"/>
    </source>
</evidence>
<dbReference type="GO" id="GO:0006952">
    <property type="term" value="P:defense response"/>
    <property type="evidence" value="ECO:0007669"/>
    <property type="project" value="UniProtKB-KW"/>
</dbReference>
<dbReference type="InterPro" id="IPR002182">
    <property type="entry name" value="NB-ARC"/>
</dbReference>
<accession>A0A2P5AR75</accession>
<dbReference type="Proteomes" id="UP000237000">
    <property type="component" value="Unassembled WGS sequence"/>
</dbReference>
<dbReference type="InterPro" id="IPR058922">
    <property type="entry name" value="WHD_DRP"/>
</dbReference>
<dbReference type="Pfam" id="PF23559">
    <property type="entry name" value="WHD_DRP"/>
    <property type="match status" value="1"/>
</dbReference>
<feature type="domain" description="Disease resistance protein winged helix" evidence="9">
    <location>
        <begin position="429"/>
        <end position="496"/>
    </location>
</feature>
<evidence type="ECO:0000256" key="2">
    <source>
        <dbReference type="ARBA" id="ARBA00022737"/>
    </source>
</evidence>
<gene>
    <name evidence="11" type="ORF">TorRG33x02_343650</name>
</gene>
<name>A0A2P5AR75_TREOI</name>
<comment type="caution">
    <text evidence="11">The sequence shown here is derived from an EMBL/GenBank/DDBJ whole genome shotgun (WGS) entry which is preliminary data.</text>
</comment>
<keyword evidence="4" id="KW-0611">Plant defense</keyword>
<protein>
    <submittedName>
        <fullName evidence="11">NB-ARC domain, LRR domain containing protein</fullName>
    </submittedName>
</protein>
<dbReference type="GO" id="GO:0005524">
    <property type="term" value="F:ATP binding"/>
    <property type="evidence" value="ECO:0007669"/>
    <property type="project" value="UniProtKB-KW"/>
</dbReference>
<keyword evidence="2" id="KW-0677">Repeat</keyword>
<dbReference type="PANTHER" id="PTHR36766:SF40">
    <property type="entry name" value="DISEASE RESISTANCE PROTEIN RGA3"/>
    <property type="match status" value="1"/>
</dbReference>
<dbReference type="GO" id="GO:0043531">
    <property type="term" value="F:ADP binding"/>
    <property type="evidence" value="ECO:0007669"/>
    <property type="project" value="InterPro"/>
</dbReference>
<keyword evidence="6" id="KW-0175">Coiled coil</keyword>
<dbReference type="Gene3D" id="1.10.8.430">
    <property type="entry name" value="Helical domain of apoptotic protease-activating factors"/>
    <property type="match status" value="1"/>
</dbReference>
<dbReference type="InterPro" id="IPR042197">
    <property type="entry name" value="Apaf_helical"/>
</dbReference>
<dbReference type="SUPFAM" id="SSF52058">
    <property type="entry name" value="L domain-like"/>
    <property type="match status" value="2"/>
</dbReference>
<reference evidence="12" key="1">
    <citation type="submission" date="2016-06" db="EMBL/GenBank/DDBJ databases">
        <title>Parallel loss of symbiosis genes in relatives of nitrogen-fixing non-legume Parasponia.</title>
        <authorList>
            <person name="Van Velzen R."/>
            <person name="Holmer R."/>
            <person name="Bu F."/>
            <person name="Rutten L."/>
            <person name="Van Zeijl A."/>
            <person name="Liu W."/>
            <person name="Santuari L."/>
            <person name="Cao Q."/>
            <person name="Sharma T."/>
            <person name="Shen D."/>
            <person name="Roswanjaya Y."/>
            <person name="Wardhani T."/>
            <person name="Kalhor M.S."/>
            <person name="Jansen J."/>
            <person name="Van den Hoogen J."/>
            <person name="Gungor B."/>
            <person name="Hartog M."/>
            <person name="Hontelez J."/>
            <person name="Verver J."/>
            <person name="Yang W.-C."/>
            <person name="Schijlen E."/>
            <person name="Repin R."/>
            <person name="Schilthuizen M."/>
            <person name="Schranz E."/>
            <person name="Heidstra R."/>
            <person name="Miyata K."/>
            <person name="Fedorova E."/>
            <person name="Kohlen W."/>
            <person name="Bisseling T."/>
            <person name="Smit S."/>
            <person name="Geurts R."/>
        </authorList>
    </citation>
    <scope>NUCLEOTIDE SEQUENCE [LARGE SCALE GENOMIC DNA]</scope>
    <source>
        <strain evidence="12">cv. RG33-2</strain>
    </source>
</reference>
<dbReference type="InterPro" id="IPR056789">
    <property type="entry name" value="LRR_R13L1-DRL21"/>
</dbReference>
<evidence type="ECO:0000256" key="6">
    <source>
        <dbReference type="SAM" id="Coils"/>
    </source>
</evidence>
<dbReference type="Gene3D" id="1.20.5.4130">
    <property type="match status" value="1"/>
</dbReference>
<dbReference type="SUPFAM" id="SSF52540">
    <property type="entry name" value="P-loop containing nucleoside triphosphate hydrolases"/>
    <property type="match status" value="1"/>
</dbReference>
<keyword evidence="1" id="KW-0433">Leucine-rich repeat</keyword>
<keyword evidence="5" id="KW-0067">ATP-binding</keyword>
<organism evidence="11 12">
    <name type="scientific">Trema orientale</name>
    <name type="common">Charcoal tree</name>
    <name type="synonym">Celtis orientalis</name>
    <dbReference type="NCBI Taxonomy" id="63057"/>
    <lineage>
        <taxon>Eukaryota</taxon>
        <taxon>Viridiplantae</taxon>
        <taxon>Streptophyta</taxon>
        <taxon>Embryophyta</taxon>
        <taxon>Tracheophyta</taxon>
        <taxon>Spermatophyta</taxon>
        <taxon>Magnoliopsida</taxon>
        <taxon>eudicotyledons</taxon>
        <taxon>Gunneridae</taxon>
        <taxon>Pentapetalae</taxon>
        <taxon>rosids</taxon>
        <taxon>fabids</taxon>
        <taxon>Rosales</taxon>
        <taxon>Cannabaceae</taxon>
        <taxon>Trema</taxon>
    </lineage>
</organism>
<dbReference type="PRINTS" id="PR00364">
    <property type="entry name" value="DISEASERSIST"/>
</dbReference>
<feature type="domain" description="NB-ARC" evidence="7">
    <location>
        <begin position="176"/>
        <end position="344"/>
    </location>
</feature>
<dbReference type="AlphaFoldDB" id="A0A2P5AR75"/>
<dbReference type="InParanoid" id="A0A2P5AR75"/>
<dbReference type="EMBL" id="JXTC01000731">
    <property type="protein sequence ID" value="PON39056.1"/>
    <property type="molecule type" value="Genomic_DNA"/>
</dbReference>
<dbReference type="Pfam" id="PF25019">
    <property type="entry name" value="LRR_R13L1-DRL21"/>
    <property type="match status" value="1"/>
</dbReference>
<evidence type="ECO:0000259" key="8">
    <source>
        <dbReference type="Pfam" id="PF18052"/>
    </source>
</evidence>
<feature type="domain" description="Disease resistance N-terminal" evidence="8">
    <location>
        <begin position="10"/>
        <end position="103"/>
    </location>
</feature>
<dbReference type="FunFam" id="3.40.50.300:FF:001091">
    <property type="entry name" value="Probable disease resistance protein At1g61300"/>
    <property type="match status" value="1"/>
</dbReference>
<evidence type="ECO:0000313" key="11">
    <source>
        <dbReference type="EMBL" id="PON39056.1"/>
    </source>
</evidence>
<feature type="coiled-coil region" evidence="6">
    <location>
        <begin position="41"/>
        <end position="92"/>
    </location>
</feature>
<evidence type="ECO:0000256" key="5">
    <source>
        <dbReference type="ARBA" id="ARBA00022840"/>
    </source>
</evidence>
<proteinExistence type="predicted"/>
<dbReference type="Gene3D" id="3.40.50.300">
    <property type="entry name" value="P-loop containing nucleotide triphosphate hydrolases"/>
    <property type="match status" value="1"/>
</dbReference>
<dbReference type="InterPro" id="IPR027417">
    <property type="entry name" value="P-loop_NTPase"/>
</dbReference>
<dbReference type="Pfam" id="PF18052">
    <property type="entry name" value="Rx_N"/>
    <property type="match status" value="1"/>
</dbReference>
<dbReference type="Gene3D" id="1.10.10.10">
    <property type="entry name" value="Winged helix-like DNA-binding domain superfamily/Winged helix DNA-binding domain"/>
    <property type="match status" value="1"/>
</dbReference>
<evidence type="ECO:0000259" key="10">
    <source>
        <dbReference type="Pfam" id="PF25019"/>
    </source>
</evidence>
<dbReference type="FunCoup" id="A0A2P5AR75">
    <property type="interactions" value="371"/>
</dbReference>
<keyword evidence="3" id="KW-0547">Nucleotide-binding</keyword>
<dbReference type="FunFam" id="1.10.10.10:FF:000322">
    <property type="entry name" value="Probable disease resistance protein At1g63360"/>
    <property type="match status" value="1"/>
</dbReference>
<dbReference type="InterPro" id="IPR041118">
    <property type="entry name" value="Rx_N"/>
</dbReference>
<evidence type="ECO:0000256" key="3">
    <source>
        <dbReference type="ARBA" id="ARBA00022741"/>
    </source>
</evidence>
<evidence type="ECO:0000256" key="1">
    <source>
        <dbReference type="ARBA" id="ARBA00022614"/>
    </source>
</evidence>
<dbReference type="InterPro" id="IPR032675">
    <property type="entry name" value="LRR_dom_sf"/>
</dbReference>
<dbReference type="InterPro" id="IPR036388">
    <property type="entry name" value="WH-like_DNA-bd_sf"/>
</dbReference>
<keyword evidence="12" id="KW-1185">Reference proteome</keyword>
<evidence type="ECO:0000313" key="12">
    <source>
        <dbReference type="Proteomes" id="UP000237000"/>
    </source>
</evidence>
<sequence>MAAELVGGAFLSASLQVLFERLTSREVVDFIGGKKPIDQLIKELKIKLLSANLVLNDAEEKQIKNPSVKVWLDELKDTIYEAEDLIADIKTQAFESKLEGEYRSSSSQVLKLISTPFAALDKVLKSKLSGTLDRLDFIVKQKDVLGLKEGIQCRHSLRLSATLAEESGVYGRDVDKEAIVKLLCDDDITGSKISVISIVGMGGIGKTTLAQLVYDNARVEKHFDVKAWATVSDEFDVFRITRTTFEMITSRACEIEDLHQLQVKLKNALKGKRFLLVLDDVWNENYVHWDVLKSPLEYGAHGSKIIVTTRSEIVASRMSNVPSYYLETISDEACWLLFAKHAFSLDSGAHPMLEVIGRQIVRRCKGLPLAVKSLGGLLRSVLNPEEWKKIVKSDIWELSEKESNILPALWLSYHYLPPHLKRCFAYCSIFPKGYKLIKEKLILLWMAEDLLRPQQSKRIEEVGNEYFYDLVSRSLFQQARHSELFFKMHDLVNDLAKFVSGEFCSRLDNKNSPTMFSKTRHLSFMKRNVKDIKHFEALFDAKCLRTFLPLGWRKETEQFPLNNLLLHELLRKVLCLRVLSLSEYLIVELPDSIGNLKQLRHLTQLPTNMGNLINLRYLYIECTSIKEMPQEMYKMKNLQALTDFVLGERSGSSIRQLRELQQLRGYLCISGLQNVIDVKDVVEANLKDKRGTRFPDWVGDYMFSNITVVSLSNCKNCCLLPPLGQLPSLRKLDIRGFNGVVKIGAEFYSNGSFASSPFGSLEVLRFGDMPEWKEWSFIGSEDGLFPRLKELYLRDCPKLIGGLPDYLPNLTTLYISRCQQLMTALQRDIQMHTAFPSLRVMEISNCLELESFLEGGLLLPSSLNELSIINCKKLFANRIHWNLQRLMTLTCLRIRSMYEGALDSFPEEGMLPATLISLSISNLPNLKELNGKGFQHLVCLKQLWILSCEQLHCLPKEGLPDSLSYLFIFECPLLNRRCQREKGEDWPKISYINRVQIDGEFI</sequence>
<dbReference type="GO" id="GO:0051707">
    <property type="term" value="P:response to other organism"/>
    <property type="evidence" value="ECO:0007669"/>
    <property type="project" value="UniProtKB-ARBA"/>
</dbReference>
<dbReference type="Pfam" id="PF00931">
    <property type="entry name" value="NB-ARC"/>
    <property type="match status" value="1"/>
</dbReference>
<evidence type="ECO:0000259" key="7">
    <source>
        <dbReference type="Pfam" id="PF00931"/>
    </source>
</evidence>
<dbReference type="OrthoDB" id="1193190at2759"/>
<feature type="domain" description="R13L1/DRL21-like LRR repeat region" evidence="10">
    <location>
        <begin position="690"/>
        <end position="736"/>
    </location>
</feature>
<dbReference type="Gene3D" id="3.80.10.10">
    <property type="entry name" value="Ribonuclease Inhibitor"/>
    <property type="match status" value="2"/>
</dbReference>
<dbReference type="PANTHER" id="PTHR36766">
    <property type="entry name" value="PLANT BROAD-SPECTRUM MILDEW RESISTANCE PROTEIN RPW8"/>
    <property type="match status" value="1"/>
</dbReference>